<feature type="repeat" description="WD" evidence="8">
    <location>
        <begin position="1"/>
        <end position="42"/>
    </location>
</feature>
<reference evidence="12" key="1">
    <citation type="journal article" date="2018" name="Nat. Microbiol.">
        <title>Leveraging single-cell genomics to expand the fungal tree of life.</title>
        <authorList>
            <person name="Ahrendt S.R."/>
            <person name="Quandt C.A."/>
            <person name="Ciobanu D."/>
            <person name="Clum A."/>
            <person name="Salamov A."/>
            <person name="Andreopoulos B."/>
            <person name="Cheng J.F."/>
            <person name="Woyke T."/>
            <person name="Pelin A."/>
            <person name="Henrissat B."/>
            <person name="Reynolds N.K."/>
            <person name="Benny G.L."/>
            <person name="Smith M.E."/>
            <person name="James T.Y."/>
            <person name="Grigoriev I.V."/>
        </authorList>
    </citation>
    <scope>NUCLEOTIDE SEQUENCE [LARGE SCALE GENOMIC DNA]</scope>
</reference>
<organism evidence="11 12">
    <name type="scientific">Blyttiomyces helicus</name>
    <dbReference type="NCBI Taxonomy" id="388810"/>
    <lineage>
        <taxon>Eukaryota</taxon>
        <taxon>Fungi</taxon>
        <taxon>Fungi incertae sedis</taxon>
        <taxon>Chytridiomycota</taxon>
        <taxon>Chytridiomycota incertae sedis</taxon>
        <taxon>Chytridiomycetes</taxon>
        <taxon>Chytridiomycetes incertae sedis</taxon>
        <taxon>Blyttiomyces</taxon>
    </lineage>
</organism>
<feature type="compositionally biased region" description="Pro residues" evidence="9">
    <location>
        <begin position="576"/>
        <end position="590"/>
    </location>
</feature>
<dbReference type="Pfam" id="PF23769">
    <property type="entry name" value="Beta-prop_WDR75_2nd"/>
    <property type="match status" value="1"/>
</dbReference>
<gene>
    <name evidence="11" type="ORF">BDK51DRAFT_42094</name>
</gene>
<evidence type="ECO:0000256" key="3">
    <source>
        <dbReference type="ARBA" id="ARBA00022552"/>
    </source>
</evidence>
<dbReference type="PANTHER" id="PTHR44215">
    <property type="entry name" value="WD REPEAT-CONTAINING PROTEIN 75"/>
    <property type="match status" value="1"/>
</dbReference>
<accession>A0A4P9W177</accession>
<evidence type="ECO:0000256" key="4">
    <source>
        <dbReference type="ARBA" id="ARBA00022574"/>
    </source>
</evidence>
<comment type="subcellular location">
    <subcellularLocation>
        <location evidence="1">Nucleus</location>
        <location evidence="1">Nucleolus</location>
    </subcellularLocation>
</comment>
<evidence type="ECO:0000313" key="12">
    <source>
        <dbReference type="Proteomes" id="UP000269721"/>
    </source>
</evidence>
<dbReference type="Proteomes" id="UP000269721">
    <property type="component" value="Unassembled WGS sequence"/>
</dbReference>
<evidence type="ECO:0000256" key="5">
    <source>
        <dbReference type="ARBA" id="ARBA00022737"/>
    </source>
</evidence>
<dbReference type="SUPFAM" id="SSF82171">
    <property type="entry name" value="DPP6 N-terminal domain-like"/>
    <property type="match status" value="1"/>
</dbReference>
<dbReference type="GO" id="GO:0032040">
    <property type="term" value="C:small-subunit processome"/>
    <property type="evidence" value="ECO:0007669"/>
    <property type="project" value="InterPro"/>
</dbReference>
<evidence type="ECO:0000256" key="8">
    <source>
        <dbReference type="PROSITE-ProRule" id="PRU00221"/>
    </source>
</evidence>
<dbReference type="Gene3D" id="2.130.10.10">
    <property type="entry name" value="YVTN repeat-like/Quinoprotein amine dehydrogenase"/>
    <property type="match status" value="2"/>
</dbReference>
<evidence type="ECO:0000256" key="1">
    <source>
        <dbReference type="ARBA" id="ARBA00004604"/>
    </source>
</evidence>
<dbReference type="GO" id="GO:0006364">
    <property type="term" value="P:rRNA processing"/>
    <property type="evidence" value="ECO:0007669"/>
    <property type="project" value="UniProtKB-KW"/>
</dbReference>
<dbReference type="GO" id="GO:0045943">
    <property type="term" value="P:positive regulation of transcription by RNA polymerase I"/>
    <property type="evidence" value="ECO:0007669"/>
    <property type="project" value="InterPro"/>
</dbReference>
<keyword evidence="4 8" id="KW-0853">WD repeat</keyword>
<dbReference type="InterPro" id="IPR001680">
    <property type="entry name" value="WD40_rpt"/>
</dbReference>
<feature type="domain" description="WD repeat-containing protein 75 second beta-propeller" evidence="10">
    <location>
        <begin position="104"/>
        <end position="382"/>
    </location>
</feature>
<dbReference type="OrthoDB" id="2157415at2759"/>
<dbReference type="EMBL" id="KZ998614">
    <property type="protein sequence ID" value="RKO85929.1"/>
    <property type="molecule type" value="Genomic_DNA"/>
</dbReference>
<dbReference type="PANTHER" id="PTHR44215:SF1">
    <property type="entry name" value="WD REPEAT-CONTAINING PROTEIN 75"/>
    <property type="match status" value="1"/>
</dbReference>
<keyword evidence="12" id="KW-1185">Reference proteome</keyword>
<dbReference type="InterPro" id="IPR057644">
    <property type="entry name" value="Beta-prop_WDR75_2nd"/>
</dbReference>
<sequence>MHWHPSRVNDIAFSPDGNDLISGGEEAVLVIWQLATRAKSFLPRLGAEITSVTVSPDQKLYAIGLRDNSMRLVSALNNSIKQAVSGLQYANMNRKKYPLKTGVIIDPRSNDIAMSGYLGSIQFFNPRADKHVLQLDVTPRNRVMRIESKEVAQVHATCLAFSADGQWMATVDVRDDLEFVPEVYLKFWSYNANEQTYVVNTRVDHPHDSDITSLKFSPIRGKRPIAVTTSLDNKLKIWQLTEGEDAHWSCLAVASHKETRAVDSAFSPDGSLLAIAFGPAVTLWDPTTCVQQATLAHPQKFIRRLAFVAGAPFLVASTDSHLYVWNLLTCTVWWSIEISTEFLAVDPKSSLFAVIEHAPHSEDKSSRILVFNASSPVPITIRPLDRPSVAVSFLPQDADSSDILIFDENGEYHSLRKEGEKQAIDPAVQPSAVRPLSFLFSSIYGKPPVPSAGHPTLVAATAPERVAPVGAPTASEWASTAAAFLDAPSHVVPPPAKLAPAFLASFVRVRKAPEIDGQAETAAPEEEVDAMDVDPVEAVAEEDREAVDFAFLEESFRKMVLKDPSTQPTDPRVSTPSPPSPPPAPPPTHTPNPATMAPPNFKDLQKKWNLRQSLVRARDTKNFEIEKLGRYGARFFQICCCFGAWYFLSTQNSTLLSAHTLGPTFAAMT</sequence>
<name>A0A4P9W177_9FUNG</name>
<protein>
    <recommendedName>
        <fullName evidence="10">WD repeat-containing protein 75 second beta-propeller domain-containing protein</fullName>
    </recommendedName>
</protein>
<keyword evidence="7" id="KW-0539">Nucleus</keyword>
<evidence type="ECO:0000256" key="9">
    <source>
        <dbReference type="SAM" id="MobiDB-lite"/>
    </source>
</evidence>
<keyword evidence="2" id="KW-0690">Ribosome biogenesis</keyword>
<keyword evidence="3" id="KW-0698">rRNA processing</keyword>
<dbReference type="InterPro" id="IPR053826">
    <property type="entry name" value="WDR75"/>
</dbReference>
<dbReference type="GO" id="GO:2000234">
    <property type="term" value="P:positive regulation of rRNA processing"/>
    <property type="evidence" value="ECO:0007669"/>
    <property type="project" value="TreeGrafter"/>
</dbReference>
<feature type="region of interest" description="Disordered" evidence="9">
    <location>
        <begin position="560"/>
        <end position="601"/>
    </location>
</feature>
<dbReference type="InterPro" id="IPR015943">
    <property type="entry name" value="WD40/YVTN_repeat-like_dom_sf"/>
</dbReference>
<keyword evidence="5" id="KW-0677">Repeat</keyword>
<evidence type="ECO:0000313" key="11">
    <source>
        <dbReference type="EMBL" id="RKO85929.1"/>
    </source>
</evidence>
<dbReference type="Pfam" id="PF23869">
    <property type="entry name" value="Beta-prop_WDR75_1st"/>
    <property type="match status" value="1"/>
</dbReference>
<keyword evidence="6" id="KW-0804">Transcription</keyword>
<dbReference type="GO" id="GO:0003723">
    <property type="term" value="F:RNA binding"/>
    <property type="evidence" value="ECO:0007669"/>
    <property type="project" value="InterPro"/>
</dbReference>
<evidence type="ECO:0000259" key="10">
    <source>
        <dbReference type="Pfam" id="PF23769"/>
    </source>
</evidence>
<evidence type="ECO:0000256" key="6">
    <source>
        <dbReference type="ARBA" id="ARBA00023163"/>
    </source>
</evidence>
<dbReference type="PROSITE" id="PS50294">
    <property type="entry name" value="WD_REPEATS_REGION"/>
    <property type="match status" value="1"/>
</dbReference>
<dbReference type="AlphaFoldDB" id="A0A4P9W177"/>
<evidence type="ECO:0000256" key="7">
    <source>
        <dbReference type="ARBA" id="ARBA00023242"/>
    </source>
</evidence>
<dbReference type="PROSITE" id="PS50082">
    <property type="entry name" value="WD_REPEATS_2"/>
    <property type="match status" value="2"/>
</dbReference>
<proteinExistence type="predicted"/>
<evidence type="ECO:0000256" key="2">
    <source>
        <dbReference type="ARBA" id="ARBA00022517"/>
    </source>
</evidence>
<feature type="repeat" description="WD" evidence="8">
    <location>
        <begin position="204"/>
        <end position="248"/>
    </location>
</feature>
<dbReference type="SMART" id="SM00320">
    <property type="entry name" value="WD40"/>
    <property type="match status" value="5"/>
</dbReference>